<dbReference type="AlphaFoldDB" id="A0A914RCE5"/>
<proteinExistence type="predicted"/>
<evidence type="ECO:0000313" key="1">
    <source>
        <dbReference type="Proteomes" id="UP000887578"/>
    </source>
</evidence>
<protein>
    <submittedName>
        <fullName evidence="2">Uncharacterized protein</fullName>
    </submittedName>
</protein>
<reference evidence="2" key="1">
    <citation type="submission" date="2022-11" db="UniProtKB">
        <authorList>
            <consortium name="WormBaseParasite"/>
        </authorList>
    </citation>
    <scope>IDENTIFICATION</scope>
</reference>
<keyword evidence="1" id="KW-1185">Reference proteome</keyword>
<sequence length="356" mass="41659">MIKCNFCDSETHESKNCDKYISDESRKEIADKNKFCCFCFVESKFEHLKKEKGCKSNENCIERNSIEHHTIFCPERIKAFKLFVPPINENLLPRFLDIFDFDEKYFLALSSPTKDLLPLKQIKIMDSFSIKKITKFSTFETTVLNNSMTLNEYDIEKDKLISFAINSKILICFPRIISIGNSKLSSQMILQLLSPCTKKFSFLDSSCNPNISFSEIIQKSPNLKFILVYDFERNIQIGNEWINDLLKYSKCKNFQFLGIKLDEVEEFDIEKLKEFVKTKCSKNVTISINYNQELINGEDDGKEEWKKLDQVSQKLLKHFDDFYDIYSDEKDDLPSLRTGFDGVDGYHDFSLENAFK</sequence>
<dbReference type="Proteomes" id="UP000887578">
    <property type="component" value="Unplaced"/>
</dbReference>
<organism evidence="1 2">
    <name type="scientific">Panagrolaimus davidi</name>
    <dbReference type="NCBI Taxonomy" id="227884"/>
    <lineage>
        <taxon>Eukaryota</taxon>
        <taxon>Metazoa</taxon>
        <taxon>Ecdysozoa</taxon>
        <taxon>Nematoda</taxon>
        <taxon>Chromadorea</taxon>
        <taxon>Rhabditida</taxon>
        <taxon>Tylenchina</taxon>
        <taxon>Panagrolaimomorpha</taxon>
        <taxon>Panagrolaimoidea</taxon>
        <taxon>Panagrolaimidae</taxon>
        <taxon>Panagrolaimus</taxon>
    </lineage>
</organism>
<accession>A0A914RCE5</accession>
<name>A0A914RCE5_9BILA</name>
<dbReference type="WBParaSite" id="PDA_v2.g9307.t1">
    <property type="protein sequence ID" value="PDA_v2.g9307.t1"/>
    <property type="gene ID" value="PDA_v2.g9307"/>
</dbReference>
<evidence type="ECO:0000313" key="2">
    <source>
        <dbReference type="WBParaSite" id="PDA_v2.g9307.t1"/>
    </source>
</evidence>